<organism evidence="3 4">
    <name type="scientific">Bacteroides uniformis</name>
    <dbReference type="NCBI Taxonomy" id="820"/>
    <lineage>
        <taxon>Bacteria</taxon>
        <taxon>Pseudomonadati</taxon>
        <taxon>Bacteroidota</taxon>
        <taxon>Bacteroidia</taxon>
        <taxon>Bacteroidales</taxon>
        <taxon>Bacteroidaceae</taxon>
        <taxon>Bacteroides</taxon>
    </lineage>
</organism>
<evidence type="ECO:0000256" key="1">
    <source>
        <dbReference type="SAM" id="Phobius"/>
    </source>
</evidence>
<dbReference type="EMBL" id="QSIF01000038">
    <property type="protein sequence ID" value="RHC71651.1"/>
    <property type="molecule type" value="Genomic_DNA"/>
</dbReference>
<reference evidence="4 5" key="1">
    <citation type="submission" date="2018-08" db="EMBL/GenBank/DDBJ databases">
        <title>A genome reference for cultivated species of the human gut microbiota.</title>
        <authorList>
            <person name="Zou Y."/>
            <person name="Xue W."/>
            <person name="Luo G."/>
        </authorList>
    </citation>
    <scope>NUCLEOTIDE SEQUENCE [LARGE SCALE GENOMIC DNA]</scope>
    <source>
        <strain evidence="3 4">AM18-14LB</strain>
        <strain evidence="2 5">AM34-25</strain>
    </source>
</reference>
<feature type="transmembrane region" description="Helical" evidence="1">
    <location>
        <begin position="66"/>
        <end position="84"/>
    </location>
</feature>
<evidence type="ECO:0000313" key="3">
    <source>
        <dbReference type="EMBL" id="RHH30688.1"/>
    </source>
</evidence>
<dbReference type="Proteomes" id="UP000283766">
    <property type="component" value="Unassembled WGS sequence"/>
</dbReference>
<keyword evidence="1" id="KW-1133">Transmembrane helix</keyword>
<comment type="caution">
    <text evidence="3">The sequence shown here is derived from an EMBL/GenBank/DDBJ whole genome shotgun (WGS) entry which is preliminary data.</text>
</comment>
<protein>
    <submittedName>
        <fullName evidence="3">Uncharacterized protein</fullName>
    </submittedName>
</protein>
<dbReference type="AlphaFoldDB" id="A0A414WB22"/>
<feature type="transmembrane region" description="Helical" evidence="1">
    <location>
        <begin position="35"/>
        <end position="59"/>
    </location>
</feature>
<evidence type="ECO:0000313" key="5">
    <source>
        <dbReference type="Proteomes" id="UP000284514"/>
    </source>
</evidence>
<feature type="transmembrane region" description="Helical" evidence="1">
    <location>
        <begin position="12"/>
        <end position="29"/>
    </location>
</feature>
<dbReference type="Proteomes" id="UP000284514">
    <property type="component" value="Unassembled WGS sequence"/>
</dbReference>
<sequence length="97" mass="11563">MRIIRIIRKITPIHIFILTLSIILIHKIVQSDWTPMLFLVIGAAILDFGLMLLVDYFLIRNMSMKYLWVVEFVIVLFLVLVKLYNNLSLYDMIFLIY</sequence>
<name>A0A414WB22_BACUN</name>
<accession>A0A414WB22</accession>
<evidence type="ECO:0000313" key="2">
    <source>
        <dbReference type="EMBL" id="RHC71651.1"/>
    </source>
</evidence>
<keyword evidence="1" id="KW-0812">Transmembrane</keyword>
<dbReference type="EMBL" id="QRJL01000007">
    <property type="protein sequence ID" value="RHH30688.1"/>
    <property type="molecule type" value="Genomic_DNA"/>
</dbReference>
<proteinExistence type="predicted"/>
<gene>
    <name evidence="3" type="ORF">DW216_11970</name>
    <name evidence="2" type="ORF">DW831_17370</name>
</gene>
<evidence type="ECO:0000313" key="4">
    <source>
        <dbReference type="Proteomes" id="UP000283766"/>
    </source>
</evidence>
<keyword evidence="1" id="KW-0472">Membrane</keyword>